<evidence type="ECO:0000313" key="2">
    <source>
        <dbReference type="EMBL" id="GER42688.1"/>
    </source>
</evidence>
<reference evidence="3" key="1">
    <citation type="journal article" date="2019" name="Curr. Biol.">
        <title>Genome Sequence of Striga asiatica Provides Insight into the Evolution of Plant Parasitism.</title>
        <authorList>
            <person name="Yoshida S."/>
            <person name="Kim S."/>
            <person name="Wafula E.K."/>
            <person name="Tanskanen J."/>
            <person name="Kim Y.M."/>
            <person name="Honaas L."/>
            <person name="Yang Z."/>
            <person name="Spallek T."/>
            <person name="Conn C.E."/>
            <person name="Ichihashi Y."/>
            <person name="Cheong K."/>
            <person name="Cui S."/>
            <person name="Der J.P."/>
            <person name="Gundlach H."/>
            <person name="Jiao Y."/>
            <person name="Hori C."/>
            <person name="Ishida J.K."/>
            <person name="Kasahara H."/>
            <person name="Kiba T."/>
            <person name="Kim M.S."/>
            <person name="Koo N."/>
            <person name="Laohavisit A."/>
            <person name="Lee Y.H."/>
            <person name="Lumba S."/>
            <person name="McCourt P."/>
            <person name="Mortimer J.C."/>
            <person name="Mutuku J.M."/>
            <person name="Nomura T."/>
            <person name="Sasaki-Sekimoto Y."/>
            <person name="Seto Y."/>
            <person name="Wang Y."/>
            <person name="Wakatake T."/>
            <person name="Sakakibara H."/>
            <person name="Demura T."/>
            <person name="Yamaguchi S."/>
            <person name="Yoneyama K."/>
            <person name="Manabe R.I."/>
            <person name="Nelson D.C."/>
            <person name="Schulman A.H."/>
            <person name="Timko M.P."/>
            <person name="dePamphilis C.W."/>
            <person name="Choi D."/>
            <person name="Shirasu K."/>
        </authorList>
    </citation>
    <scope>NUCLEOTIDE SEQUENCE [LARGE SCALE GENOMIC DNA]</scope>
    <source>
        <strain evidence="3">cv. UVA1</strain>
    </source>
</reference>
<dbReference type="AlphaFoldDB" id="A0A5A7QCG6"/>
<organism evidence="2 3">
    <name type="scientific">Striga asiatica</name>
    <name type="common">Asiatic witchweed</name>
    <name type="synonym">Buchnera asiatica</name>
    <dbReference type="NCBI Taxonomy" id="4170"/>
    <lineage>
        <taxon>Eukaryota</taxon>
        <taxon>Viridiplantae</taxon>
        <taxon>Streptophyta</taxon>
        <taxon>Embryophyta</taxon>
        <taxon>Tracheophyta</taxon>
        <taxon>Spermatophyta</taxon>
        <taxon>Magnoliopsida</taxon>
        <taxon>eudicotyledons</taxon>
        <taxon>Gunneridae</taxon>
        <taxon>Pentapetalae</taxon>
        <taxon>asterids</taxon>
        <taxon>lamiids</taxon>
        <taxon>Lamiales</taxon>
        <taxon>Orobanchaceae</taxon>
        <taxon>Buchnereae</taxon>
        <taxon>Striga</taxon>
    </lineage>
</organism>
<dbReference type="EMBL" id="BKCP01006427">
    <property type="protein sequence ID" value="GER42688.1"/>
    <property type="molecule type" value="Genomic_DNA"/>
</dbReference>
<keyword evidence="2" id="KW-0347">Helicase</keyword>
<evidence type="ECO:0000256" key="1">
    <source>
        <dbReference type="SAM" id="MobiDB-lite"/>
    </source>
</evidence>
<dbReference type="Proteomes" id="UP000325081">
    <property type="component" value="Unassembled WGS sequence"/>
</dbReference>
<keyword evidence="2" id="KW-0378">Hydrolase</keyword>
<name>A0A5A7QCG6_STRAF</name>
<dbReference type="GO" id="GO:0004386">
    <property type="term" value="F:helicase activity"/>
    <property type="evidence" value="ECO:0007669"/>
    <property type="project" value="UniProtKB-KW"/>
</dbReference>
<accession>A0A5A7QCG6</accession>
<keyword evidence="3" id="KW-1185">Reference proteome</keyword>
<sequence length="294" mass="32471">MTKTHTTSCRSLALSSSSCVTNVSNSTRHRIHSRLPLPPSATTASATRRRYPVPKLHWSKLNRWDTSSGAHHRRLHHKPTSWQRRHRRHLRNPNVLLIHRPRLSQKILQSHGRTVAPSPGGGAAAHHIPPDLCDRLLPDTIPQSAAVAVEREGLRIGADVSEYVVEVHGAETPGRIGVDIRPGRFDSGSLEERLNIWLSICSSELRSKENQFLNDLVATRIRVAGVMVHKEQVHASLNSRCRKLKLARPQTAIRVANGKGQKRAWVGGCELAGSRNAVHAANSSSPGCESQVRP</sequence>
<keyword evidence="2" id="KW-0547">Nucleotide-binding</keyword>
<proteinExistence type="predicted"/>
<feature type="region of interest" description="Disordered" evidence="1">
    <location>
        <begin position="25"/>
        <end position="50"/>
    </location>
</feature>
<protein>
    <submittedName>
        <fullName evidence="2">RuvB-like helicase 1</fullName>
    </submittedName>
</protein>
<gene>
    <name evidence="2" type="ORF">STAS_19505</name>
</gene>
<comment type="caution">
    <text evidence="2">The sequence shown here is derived from an EMBL/GenBank/DDBJ whole genome shotgun (WGS) entry which is preliminary data.</text>
</comment>
<evidence type="ECO:0000313" key="3">
    <source>
        <dbReference type="Proteomes" id="UP000325081"/>
    </source>
</evidence>
<keyword evidence="2" id="KW-0067">ATP-binding</keyword>